<gene>
    <name evidence="2" type="ORF">CASFOL_025783</name>
</gene>
<protein>
    <recommendedName>
        <fullName evidence="4">Small auxin up regulated protein</fullName>
    </recommendedName>
</protein>
<evidence type="ECO:0000313" key="3">
    <source>
        <dbReference type="Proteomes" id="UP001632038"/>
    </source>
</evidence>
<evidence type="ECO:0000313" key="2">
    <source>
        <dbReference type="EMBL" id="KAL3632799.1"/>
    </source>
</evidence>
<comment type="caution">
    <text evidence="2">The sequence shown here is derived from an EMBL/GenBank/DDBJ whole genome shotgun (WGS) entry which is preliminary data.</text>
</comment>
<evidence type="ECO:0008006" key="4">
    <source>
        <dbReference type="Google" id="ProtNLM"/>
    </source>
</evidence>
<dbReference type="AlphaFoldDB" id="A0ABD3CUE9"/>
<dbReference type="InterPro" id="IPR003676">
    <property type="entry name" value="SAUR_fam"/>
</dbReference>
<comment type="similarity">
    <text evidence="1">Belongs to the ARG7 family.</text>
</comment>
<name>A0ABD3CUE9_9LAMI</name>
<dbReference type="Pfam" id="PF02519">
    <property type="entry name" value="Auxin_inducible"/>
    <property type="match status" value="1"/>
</dbReference>
<evidence type="ECO:0000256" key="1">
    <source>
        <dbReference type="ARBA" id="ARBA00006974"/>
    </source>
</evidence>
<accession>A0ABD3CUE9</accession>
<keyword evidence="3" id="KW-1185">Reference proteome</keyword>
<organism evidence="2 3">
    <name type="scientific">Castilleja foliolosa</name>
    <dbReference type="NCBI Taxonomy" id="1961234"/>
    <lineage>
        <taxon>Eukaryota</taxon>
        <taxon>Viridiplantae</taxon>
        <taxon>Streptophyta</taxon>
        <taxon>Embryophyta</taxon>
        <taxon>Tracheophyta</taxon>
        <taxon>Spermatophyta</taxon>
        <taxon>Magnoliopsida</taxon>
        <taxon>eudicotyledons</taxon>
        <taxon>Gunneridae</taxon>
        <taxon>Pentapetalae</taxon>
        <taxon>asterids</taxon>
        <taxon>lamiids</taxon>
        <taxon>Lamiales</taxon>
        <taxon>Orobanchaceae</taxon>
        <taxon>Pedicularideae</taxon>
        <taxon>Castillejinae</taxon>
        <taxon>Castilleja</taxon>
    </lineage>
</organism>
<proteinExistence type="inferred from homology"/>
<dbReference type="EMBL" id="JAVIJP010000032">
    <property type="protein sequence ID" value="KAL3632799.1"/>
    <property type="molecule type" value="Genomic_DNA"/>
</dbReference>
<dbReference type="PANTHER" id="PTHR31374:SF139">
    <property type="entry name" value="OS02G0143300 PROTEIN"/>
    <property type="match status" value="1"/>
</dbReference>
<sequence>MMTRMDSKKIKKMVCRVVKVSGKHKDVKEEDDNHSLMIADQPISDDGNVIHVPKGFVGVYVGPNHRRFVVPTKILSTPGFKAMMDKAAEEYDYEQQGGLTIPCDEDDFKKLLEDCKFKSKSNKCKSYIYYEGHYTNSIFV</sequence>
<reference evidence="3" key="1">
    <citation type="journal article" date="2024" name="IScience">
        <title>Strigolactones Initiate the Formation of Haustorium-like Structures in Castilleja.</title>
        <authorList>
            <person name="Buerger M."/>
            <person name="Peterson D."/>
            <person name="Chory J."/>
        </authorList>
    </citation>
    <scope>NUCLEOTIDE SEQUENCE [LARGE SCALE GENOMIC DNA]</scope>
</reference>
<dbReference type="PANTHER" id="PTHR31374">
    <property type="entry name" value="AUXIN-INDUCED PROTEIN-LIKE-RELATED"/>
    <property type="match status" value="1"/>
</dbReference>
<dbReference type="Proteomes" id="UP001632038">
    <property type="component" value="Unassembled WGS sequence"/>
</dbReference>